<organism evidence="1 2">
    <name type="scientific">Arctium lappa</name>
    <name type="common">Greater burdock</name>
    <name type="synonym">Lappa major</name>
    <dbReference type="NCBI Taxonomy" id="4217"/>
    <lineage>
        <taxon>Eukaryota</taxon>
        <taxon>Viridiplantae</taxon>
        <taxon>Streptophyta</taxon>
        <taxon>Embryophyta</taxon>
        <taxon>Tracheophyta</taxon>
        <taxon>Spermatophyta</taxon>
        <taxon>Magnoliopsida</taxon>
        <taxon>eudicotyledons</taxon>
        <taxon>Gunneridae</taxon>
        <taxon>Pentapetalae</taxon>
        <taxon>asterids</taxon>
        <taxon>campanulids</taxon>
        <taxon>Asterales</taxon>
        <taxon>Asteraceae</taxon>
        <taxon>Carduoideae</taxon>
        <taxon>Cardueae</taxon>
        <taxon>Arctiinae</taxon>
        <taxon>Arctium</taxon>
    </lineage>
</organism>
<accession>A0ACB9B0Y6</accession>
<dbReference type="EMBL" id="CM042053">
    <property type="protein sequence ID" value="KAI3715835.1"/>
    <property type="molecule type" value="Genomic_DNA"/>
</dbReference>
<sequence length="85" mass="9923">MLMKCKLVHTLPSVDRLPLCFGCYLLGIHFILFGLVWVWFWSMQFLYQIHASETKIILEEGQYPLSMAKHLRTKRASSIFSCEIG</sequence>
<comment type="caution">
    <text evidence="1">The sequence shown here is derived from an EMBL/GenBank/DDBJ whole genome shotgun (WGS) entry which is preliminary data.</text>
</comment>
<keyword evidence="2" id="KW-1185">Reference proteome</keyword>
<evidence type="ECO:0000313" key="1">
    <source>
        <dbReference type="EMBL" id="KAI3715835.1"/>
    </source>
</evidence>
<reference evidence="1 2" key="2">
    <citation type="journal article" date="2022" name="Mol. Ecol. Resour.">
        <title>The genomes of chicory, endive, great burdock and yacon provide insights into Asteraceae paleo-polyploidization history and plant inulin production.</title>
        <authorList>
            <person name="Fan W."/>
            <person name="Wang S."/>
            <person name="Wang H."/>
            <person name="Wang A."/>
            <person name="Jiang F."/>
            <person name="Liu H."/>
            <person name="Zhao H."/>
            <person name="Xu D."/>
            <person name="Zhang Y."/>
        </authorList>
    </citation>
    <scope>NUCLEOTIDE SEQUENCE [LARGE SCALE GENOMIC DNA]</scope>
    <source>
        <strain evidence="2">cv. Niubang</strain>
    </source>
</reference>
<protein>
    <submittedName>
        <fullName evidence="1">Uncharacterized protein</fullName>
    </submittedName>
</protein>
<proteinExistence type="predicted"/>
<dbReference type="Proteomes" id="UP001055879">
    <property type="component" value="Linkage Group LG07"/>
</dbReference>
<reference evidence="2" key="1">
    <citation type="journal article" date="2022" name="Mol. Ecol. Resour.">
        <title>The genomes of chicory, endive, great burdock and yacon provide insights into Asteraceae palaeo-polyploidization history and plant inulin production.</title>
        <authorList>
            <person name="Fan W."/>
            <person name="Wang S."/>
            <person name="Wang H."/>
            <person name="Wang A."/>
            <person name="Jiang F."/>
            <person name="Liu H."/>
            <person name="Zhao H."/>
            <person name="Xu D."/>
            <person name="Zhang Y."/>
        </authorList>
    </citation>
    <scope>NUCLEOTIDE SEQUENCE [LARGE SCALE GENOMIC DNA]</scope>
    <source>
        <strain evidence="2">cv. Niubang</strain>
    </source>
</reference>
<gene>
    <name evidence="1" type="ORF">L6452_22823</name>
</gene>
<evidence type="ECO:0000313" key="2">
    <source>
        <dbReference type="Proteomes" id="UP001055879"/>
    </source>
</evidence>
<name>A0ACB9B0Y6_ARCLA</name>